<name>A0ACC2IHV5_9PEZI</name>
<accession>A0ACC2IHV5</accession>
<organism evidence="1 2">
    <name type="scientific">Nemania bipapillata</name>
    <dbReference type="NCBI Taxonomy" id="110536"/>
    <lineage>
        <taxon>Eukaryota</taxon>
        <taxon>Fungi</taxon>
        <taxon>Dikarya</taxon>
        <taxon>Ascomycota</taxon>
        <taxon>Pezizomycotina</taxon>
        <taxon>Sordariomycetes</taxon>
        <taxon>Xylariomycetidae</taxon>
        <taxon>Xylariales</taxon>
        <taxon>Xylariaceae</taxon>
        <taxon>Nemania</taxon>
    </lineage>
</organism>
<comment type="caution">
    <text evidence="1">The sequence shown here is derived from an EMBL/GenBank/DDBJ whole genome shotgun (WGS) entry which is preliminary data.</text>
</comment>
<protein>
    <submittedName>
        <fullName evidence="1">Uncharacterized protein</fullName>
    </submittedName>
</protein>
<reference evidence="1" key="1">
    <citation type="submission" date="2022-11" db="EMBL/GenBank/DDBJ databases">
        <title>Genome Sequence of Nemania bipapillata.</title>
        <authorList>
            <person name="Buettner E."/>
        </authorList>
    </citation>
    <scope>NUCLEOTIDE SEQUENCE</scope>
    <source>
        <strain evidence="1">CP14</strain>
    </source>
</reference>
<proteinExistence type="predicted"/>
<sequence length="108" mass="11736">MGLSATLIEAPDRVANFTIPQDHLDICEVQGIPTEGNAAGNELWYDTEGFVTINPTTYIGAMYIDDDDSSVPASTSSLDLSETSTFAPKVTALSRRLRKKKAIGNWLE</sequence>
<evidence type="ECO:0000313" key="2">
    <source>
        <dbReference type="Proteomes" id="UP001153334"/>
    </source>
</evidence>
<dbReference type="EMBL" id="JAPESX010001377">
    <property type="protein sequence ID" value="KAJ8114745.1"/>
    <property type="molecule type" value="Genomic_DNA"/>
</dbReference>
<gene>
    <name evidence="1" type="ORF">ONZ43_g4831</name>
</gene>
<evidence type="ECO:0000313" key="1">
    <source>
        <dbReference type="EMBL" id="KAJ8114745.1"/>
    </source>
</evidence>
<dbReference type="Proteomes" id="UP001153334">
    <property type="component" value="Unassembled WGS sequence"/>
</dbReference>
<keyword evidence="2" id="KW-1185">Reference proteome</keyword>